<evidence type="ECO:0000313" key="3">
    <source>
        <dbReference type="Proteomes" id="UP000274601"/>
    </source>
</evidence>
<dbReference type="Gene3D" id="3.60.10.10">
    <property type="entry name" value="Endonuclease/exonuclease/phosphatase"/>
    <property type="match status" value="1"/>
</dbReference>
<sequence length="273" mass="30546">MPPTTTHCELRLAYWNLHEGGLDGENDERLQQAVQILGAEDLDVVCLGEARWSERGNPTGNRRLHQVARELGMTGRYLVPSKYYRCDMAIFLKEDKLQLVEERHEHGMPWFHALARLETVVDGFGRLDLVFNHFAPSMPTIRALEAEAFKLLGKVPVIAAGDYNAVAEHDDVDPEAFKADKEHKLDRRPAHIIAEAGFIDAGAEYGNLSSTVGWRNGRRFRCDRVYHNIKNAQITGFTVISPEVSEDPSLDLSDHGGVIARLALPTRPDTPTA</sequence>
<comment type="caution">
    <text evidence="2">The sequence shown here is derived from an EMBL/GenBank/DDBJ whole genome shotgun (WGS) entry which is preliminary data.</text>
</comment>
<evidence type="ECO:0000259" key="1">
    <source>
        <dbReference type="Pfam" id="PF03372"/>
    </source>
</evidence>
<dbReference type="AlphaFoldDB" id="A0A495Q9D5"/>
<dbReference type="InterPro" id="IPR036691">
    <property type="entry name" value="Endo/exonu/phosph_ase_sf"/>
</dbReference>
<dbReference type="RefSeq" id="WP_121438045.1">
    <property type="nucleotide sequence ID" value="NZ_RBWU01000008.1"/>
</dbReference>
<dbReference type="EMBL" id="RBWU01000008">
    <property type="protein sequence ID" value="RKS68115.1"/>
    <property type="molecule type" value="Genomic_DNA"/>
</dbReference>
<dbReference type="SUPFAM" id="SSF56219">
    <property type="entry name" value="DNase I-like"/>
    <property type="match status" value="1"/>
</dbReference>
<dbReference type="GO" id="GO:0004527">
    <property type="term" value="F:exonuclease activity"/>
    <property type="evidence" value="ECO:0007669"/>
    <property type="project" value="UniProtKB-KW"/>
</dbReference>
<dbReference type="OrthoDB" id="3452444at2"/>
<dbReference type="GO" id="GO:0004519">
    <property type="term" value="F:endonuclease activity"/>
    <property type="evidence" value="ECO:0007669"/>
    <property type="project" value="UniProtKB-KW"/>
</dbReference>
<name>A0A495Q9D5_9ACTN</name>
<dbReference type="Pfam" id="PF03372">
    <property type="entry name" value="Exo_endo_phos"/>
    <property type="match status" value="1"/>
</dbReference>
<dbReference type="InterPro" id="IPR005135">
    <property type="entry name" value="Endo/exonuclease/phosphatase"/>
</dbReference>
<reference evidence="2 3" key="1">
    <citation type="submission" date="2018-10" db="EMBL/GenBank/DDBJ databases">
        <title>Genomic Encyclopedia of Archaeal and Bacterial Type Strains, Phase II (KMG-II): from individual species to whole genera.</title>
        <authorList>
            <person name="Goeker M."/>
        </authorList>
    </citation>
    <scope>NUCLEOTIDE SEQUENCE [LARGE SCALE GENOMIC DNA]</scope>
    <source>
        <strain evidence="2 3">DSM 43383</strain>
    </source>
</reference>
<keyword evidence="3" id="KW-1185">Reference proteome</keyword>
<proteinExistence type="predicted"/>
<evidence type="ECO:0000313" key="2">
    <source>
        <dbReference type="EMBL" id="RKS68115.1"/>
    </source>
</evidence>
<dbReference type="Proteomes" id="UP000274601">
    <property type="component" value="Unassembled WGS sequence"/>
</dbReference>
<keyword evidence="2" id="KW-0269">Exonuclease</keyword>
<feature type="domain" description="Endonuclease/exonuclease/phosphatase" evidence="1">
    <location>
        <begin position="14"/>
        <end position="255"/>
    </location>
</feature>
<keyword evidence="2" id="KW-0540">Nuclease</keyword>
<organism evidence="2 3">
    <name type="scientific">Actinomadura pelletieri DSM 43383</name>
    <dbReference type="NCBI Taxonomy" id="1120940"/>
    <lineage>
        <taxon>Bacteria</taxon>
        <taxon>Bacillati</taxon>
        <taxon>Actinomycetota</taxon>
        <taxon>Actinomycetes</taxon>
        <taxon>Streptosporangiales</taxon>
        <taxon>Thermomonosporaceae</taxon>
        <taxon>Actinomadura</taxon>
    </lineage>
</organism>
<protein>
    <submittedName>
        <fullName evidence="2">Endonuclease/exonuclease/phosphatase family metal-dependent hydrolase</fullName>
    </submittedName>
</protein>
<keyword evidence="2" id="KW-0255">Endonuclease</keyword>
<keyword evidence="2" id="KW-0378">Hydrolase</keyword>
<accession>A0A495Q9D5</accession>
<gene>
    <name evidence="2" type="ORF">BZB76_6359</name>
</gene>